<protein>
    <submittedName>
        <fullName evidence="4">NAD(P)-binding protein</fullName>
    </submittedName>
</protein>
<dbReference type="InterPro" id="IPR036291">
    <property type="entry name" value="NAD(P)-bd_dom_sf"/>
</dbReference>
<evidence type="ECO:0000256" key="1">
    <source>
        <dbReference type="ARBA" id="ARBA00023002"/>
    </source>
</evidence>
<dbReference type="AlphaFoldDB" id="A0A5C3L2J1"/>
<gene>
    <name evidence="4" type="ORF">FA15DRAFT_587346</name>
</gene>
<keyword evidence="1" id="KW-0560">Oxidoreductase</keyword>
<evidence type="ECO:0000259" key="3">
    <source>
        <dbReference type="Pfam" id="PF01370"/>
    </source>
</evidence>
<dbReference type="Proteomes" id="UP000307440">
    <property type="component" value="Unassembled WGS sequence"/>
</dbReference>
<reference evidence="4 5" key="1">
    <citation type="journal article" date="2019" name="Nat. Ecol. Evol.">
        <title>Megaphylogeny resolves global patterns of mushroom evolution.</title>
        <authorList>
            <person name="Varga T."/>
            <person name="Krizsan K."/>
            <person name="Foldi C."/>
            <person name="Dima B."/>
            <person name="Sanchez-Garcia M."/>
            <person name="Sanchez-Ramirez S."/>
            <person name="Szollosi G.J."/>
            <person name="Szarkandi J.G."/>
            <person name="Papp V."/>
            <person name="Albert L."/>
            <person name="Andreopoulos W."/>
            <person name="Angelini C."/>
            <person name="Antonin V."/>
            <person name="Barry K.W."/>
            <person name="Bougher N.L."/>
            <person name="Buchanan P."/>
            <person name="Buyck B."/>
            <person name="Bense V."/>
            <person name="Catcheside P."/>
            <person name="Chovatia M."/>
            <person name="Cooper J."/>
            <person name="Damon W."/>
            <person name="Desjardin D."/>
            <person name="Finy P."/>
            <person name="Geml J."/>
            <person name="Haridas S."/>
            <person name="Hughes K."/>
            <person name="Justo A."/>
            <person name="Karasinski D."/>
            <person name="Kautmanova I."/>
            <person name="Kiss B."/>
            <person name="Kocsube S."/>
            <person name="Kotiranta H."/>
            <person name="LaButti K.M."/>
            <person name="Lechner B.E."/>
            <person name="Liimatainen K."/>
            <person name="Lipzen A."/>
            <person name="Lukacs Z."/>
            <person name="Mihaltcheva S."/>
            <person name="Morgado L.N."/>
            <person name="Niskanen T."/>
            <person name="Noordeloos M.E."/>
            <person name="Ohm R.A."/>
            <person name="Ortiz-Santana B."/>
            <person name="Ovrebo C."/>
            <person name="Racz N."/>
            <person name="Riley R."/>
            <person name="Savchenko A."/>
            <person name="Shiryaev A."/>
            <person name="Soop K."/>
            <person name="Spirin V."/>
            <person name="Szebenyi C."/>
            <person name="Tomsovsky M."/>
            <person name="Tulloss R.E."/>
            <person name="Uehling J."/>
            <person name="Grigoriev I.V."/>
            <person name="Vagvolgyi C."/>
            <person name="Papp T."/>
            <person name="Martin F.M."/>
            <person name="Miettinen O."/>
            <person name="Hibbett D.S."/>
            <person name="Nagy L.G."/>
        </authorList>
    </citation>
    <scope>NUCLEOTIDE SEQUENCE [LARGE SCALE GENOMIC DNA]</scope>
    <source>
        <strain evidence="4 5">CBS 121175</strain>
    </source>
</reference>
<dbReference type="PANTHER" id="PTHR10366:SF564">
    <property type="entry name" value="STEROL-4-ALPHA-CARBOXYLATE 3-DEHYDROGENASE, DECARBOXYLATING"/>
    <property type="match status" value="1"/>
</dbReference>
<feature type="domain" description="NAD-dependent epimerase/dehydratase" evidence="3">
    <location>
        <begin position="31"/>
        <end position="279"/>
    </location>
</feature>
<name>A0A5C3L2J1_COPMA</name>
<dbReference type="PANTHER" id="PTHR10366">
    <property type="entry name" value="NAD DEPENDENT EPIMERASE/DEHYDRATASE"/>
    <property type="match status" value="1"/>
</dbReference>
<organism evidence="4 5">
    <name type="scientific">Coprinopsis marcescibilis</name>
    <name type="common">Agaric fungus</name>
    <name type="synonym">Psathyrella marcescibilis</name>
    <dbReference type="NCBI Taxonomy" id="230819"/>
    <lineage>
        <taxon>Eukaryota</taxon>
        <taxon>Fungi</taxon>
        <taxon>Dikarya</taxon>
        <taxon>Basidiomycota</taxon>
        <taxon>Agaricomycotina</taxon>
        <taxon>Agaricomycetes</taxon>
        <taxon>Agaricomycetidae</taxon>
        <taxon>Agaricales</taxon>
        <taxon>Agaricineae</taxon>
        <taxon>Psathyrellaceae</taxon>
        <taxon>Coprinopsis</taxon>
    </lineage>
</organism>
<evidence type="ECO:0000256" key="2">
    <source>
        <dbReference type="ARBA" id="ARBA00023445"/>
    </source>
</evidence>
<evidence type="ECO:0000313" key="4">
    <source>
        <dbReference type="EMBL" id="TFK26955.1"/>
    </source>
</evidence>
<accession>A0A5C3L2J1</accession>
<dbReference type="OrthoDB" id="2735536at2759"/>
<dbReference type="EMBL" id="ML210169">
    <property type="protein sequence ID" value="TFK26955.1"/>
    <property type="molecule type" value="Genomic_DNA"/>
</dbReference>
<comment type="similarity">
    <text evidence="2">Belongs to the NAD(P)-dependent epimerase/dehydratase family. Dihydroflavonol-4-reductase subfamily.</text>
</comment>
<proteinExistence type="inferred from homology"/>
<evidence type="ECO:0000313" key="5">
    <source>
        <dbReference type="Proteomes" id="UP000307440"/>
    </source>
</evidence>
<dbReference type="Gene3D" id="3.40.50.720">
    <property type="entry name" value="NAD(P)-binding Rossmann-like Domain"/>
    <property type="match status" value="1"/>
</dbReference>
<dbReference type="GO" id="GO:0016616">
    <property type="term" value="F:oxidoreductase activity, acting on the CH-OH group of donors, NAD or NADP as acceptor"/>
    <property type="evidence" value="ECO:0007669"/>
    <property type="project" value="TreeGrafter"/>
</dbReference>
<keyword evidence="5" id="KW-1185">Reference proteome</keyword>
<dbReference type="STRING" id="230819.A0A5C3L2J1"/>
<dbReference type="InterPro" id="IPR001509">
    <property type="entry name" value="Epimerase_deHydtase"/>
</dbReference>
<dbReference type="SUPFAM" id="SSF51735">
    <property type="entry name" value="NAD(P)-binding Rossmann-fold domains"/>
    <property type="match status" value="1"/>
</dbReference>
<dbReference type="Pfam" id="PF01370">
    <property type="entry name" value="Epimerase"/>
    <property type="match status" value="1"/>
</dbReference>
<dbReference type="InterPro" id="IPR050425">
    <property type="entry name" value="NAD(P)_dehydrat-like"/>
</dbReference>
<sequence>MSGSGRLVLVSFNVTEVSDTGIDVINILPQITGVTGYIGGQVVQSFLEAGYRVRGYNKLQGLVAHFTSTANVHFVSGNLEFVRVDDLVKGEFTDALRDVHAVIHVASPLPGRTGPDETIAAAVEGTLNVLRQAQRLGIKKFVVTGSTSALYDHAPGKPSPALSGLAFTEKDWGAGSREGITAHAAQPFYVYASSKYLAEKAVWEFARAHPELDVSTVLPSFVYGPYSKSFPYPASYAALQGGTNAFPYAILKGKRPPVLAPWVTDVRDVAKAHVRALELASLADGVDVEERRFIVSGGNLTWKEAARYLGQALPTHLASGITDPEELSELSGVPSVLDTSRAREVLGIEFIDPKKTLEECLLSLVSVEEGWATNLSKSE</sequence>